<dbReference type="AlphaFoldDB" id="A0A1S9N9I5"/>
<accession>A0A1S9N9I5</accession>
<dbReference type="EMBL" id="MWMH01000002">
    <property type="protein sequence ID" value="OOP74142.1"/>
    <property type="molecule type" value="Genomic_DNA"/>
</dbReference>
<protein>
    <submittedName>
        <fullName evidence="1">Uncharacterized protein</fullName>
    </submittedName>
</protein>
<reference evidence="1 2" key="1">
    <citation type="submission" date="2017-02" db="EMBL/GenBank/DDBJ databases">
        <title>Genome sequence of Clostridium beijerinckii Br21.</title>
        <authorList>
            <person name="Fonseca B.C."/>
            <person name="Guazzaroni M.E."/>
            <person name="Riano-Pachon D.M."/>
            <person name="Reginatto V."/>
        </authorList>
    </citation>
    <scope>NUCLEOTIDE SEQUENCE [LARGE SCALE GENOMIC DNA]</scope>
    <source>
        <strain evidence="1 2">Br21</strain>
    </source>
</reference>
<dbReference type="Proteomes" id="UP000190959">
    <property type="component" value="Unassembled WGS sequence"/>
</dbReference>
<evidence type="ECO:0000313" key="2">
    <source>
        <dbReference type="Proteomes" id="UP000190959"/>
    </source>
</evidence>
<name>A0A1S9N9I5_CLOBE</name>
<organism evidence="1 2">
    <name type="scientific">Clostridium beijerinckii</name>
    <name type="common">Clostridium MP</name>
    <dbReference type="NCBI Taxonomy" id="1520"/>
    <lineage>
        <taxon>Bacteria</taxon>
        <taxon>Bacillati</taxon>
        <taxon>Bacillota</taxon>
        <taxon>Clostridia</taxon>
        <taxon>Eubacteriales</taxon>
        <taxon>Clostridiaceae</taxon>
        <taxon>Clostridium</taxon>
    </lineage>
</organism>
<proteinExistence type="predicted"/>
<comment type="caution">
    <text evidence="1">The sequence shown here is derived from an EMBL/GenBank/DDBJ whole genome shotgun (WGS) entry which is preliminary data.</text>
</comment>
<dbReference type="RefSeq" id="WP_078114982.1">
    <property type="nucleotide sequence ID" value="NZ_MWMH01000002.1"/>
</dbReference>
<evidence type="ECO:0000313" key="1">
    <source>
        <dbReference type="EMBL" id="OOP74142.1"/>
    </source>
</evidence>
<gene>
    <name evidence="1" type="ORF">CBEIBR21_06490</name>
</gene>
<sequence length="72" mass="8749">MKDCMIYGKRNGKNFKIKFDFDKKEDYLERLSDELERKNNYTLEDVERIYIKEKVLPKNEDNNGGIKNDNRK</sequence>